<dbReference type="AlphaFoldDB" id="A0A6A9Q8Y8"/>
<reference evidence="2 3" key="1">
    <citation type="submission" date="2019-10" db="EMBL/GenBank/DDBJ databases">
        <title>Genome Sequences from Six Type Strain Members of the Archaeal Family Sulfolobaceae: Acidianus ambivalens, Acidianus infernus, Metallosphaera prunae, Stygiolobus azoricus, Sulfolobus metallicus, and Sulfurisphaera ohwakuensis.</title>
        <authorList>
            <person name="Counts J.A."/>
            <person name="Kelly R.M."/>
        </authorList>
    </citation>
    <scope>NUCLEOTIDE SEQUENCE [LARGE SCALE GENOMIC DNA]</scope>
    <source>
        <strain evidence="2 3">DSM 3191</strain>
    </source>
</reference>
<feature type="transmembrane region" description="Helical" evidence="1">
    <location>
        <begin position="289"/>
        <end position="309"/>
    </location>
</feature>
<dbReference type="RefSeq" id="WP_155862277.1">
    <property type="nucleotide sequence ID" value="NZ_WFIY01000001.1"/>
</dbReference>
<feature type="transmembrane region" description="Helical" evidence="1">
    <location>
        <begin position="219"/>
        <end position="240"/>
    </location>
</feature>
<feature type="transmembrane region" description="Helical" evidence="1">
    <location>
        <begin position="359"/>
        <end position="381"/>
    </location>
</feature>
<comment type="caution">
    <text evidence="2">The sequence shown here is derived from an EMBL/GenBank/DDBJ whole genome shotgun (WGS) entry which is preliminary data.</text>
</comment>
<keyword evidence="1" id="KW-0812">Transmembrane</keyword>
<sequence>MSIRLFNKEYLLYLIPLITSVIEWYILNHNSIPPAYPIIPNSVERQWTFSIMAGSSFTGILYLLVGFPLDVLNLYLGVPVTLTSTLWNFFTFEVLFLGVFFSSKYFLKKYFNASGILLYFIPTLASIPVPITWYTVSGVIYFYPGVYALTLALLDYSLDIEGKLTLKQALLRSMIASLGVTLDFTDPRGILYGILTFFIFSLYFMVLKRGKRLLYLKEWAKVFFLGVVFFALLNSSTIIYTEFIKPYIPLVGSSTVYNQLGIALQHVSPFYTLTGIMYWLGANYYISHYHANLILGVISTVIGLTALLIRKPITIFLGIIILAVVTYNYYGVTTLGYYLAQTPYVGYLVYLYPTYLPSYFFVAPFYILVSFALFMIGKYLYRGKRVITKSVKTLPILFLLISPFISFYSPIAFSIESYHTTPPPNAVIDSINLISRNDSGIVLVLGNSTLAGFYSGLPSMLSPAFYGYMNFIWNCLPEAVNAARFLSYFGIQYIVILQPSLVNCFNLFVNSSDFTLVYNNSGVLVFKNDLYESAIIQRGVYVAFNFPKILEQISKLNSSFVIIPFYYVNDLHAILPYVKGFIGYNLSPIDIIPMLISNSSYVISASNVYLNQLYTNGWVHESPFWTPDIMDAISEGNKVPLNLTLKIPDGQYYVFVLPVGTTFNKEVSGKVEIYSGNALSVYFSNSVYNVSWVLAGKLNLVNHQIHVISNNLGIVKIVLVPSSCYNSLFNEALSILNSREVISVINNSINVKAGNYSPTAYGISVFANPWFLFLPYAHVIYVKNYLYKSNYYFGTAEVYITTTYPDINLTYPSFLPELIMNFIVDVGIISFIVKKRNWY</sequence>
<organism evidence="2 3">
    <name type="scientific">Acidianus infernus</name>
    <dbReference type="NCBI Taxonomy" id="12915"/>
    <lineage>
        <taxon>Archaea</taxon>
        <taxon>Thermoproteota</taxon>
        <taxon>Thermoprotei</taxon>
        <taxon>Sulfolobales</taxon>
        <taxon>Sulfolobaceae</taxon>
        <taxon>Acidianus</taxon>
    </lineage>
</organism>
<gene>
    <name evidence="2" type="ORF">D1867_00055</name>
</gene>
<feature type="transmembrane region" description="Helical" evidence="1">
    <location>
        <begin position="316"/>
        <end position="339"/>
    </location>
</feature>
<feature type="transmembrane region" description="Helical" evidence="1">
    <location>
        <begin position="190"/>
        <end position="207"/>
    </location>
</feature>
<evidence type="ECO:0000313" key="3">
    <source>
        <dbReference type="Proteomes" id="UP000440125"/>
    </source>
</evidence>
<feature type="transmembrane region" description="Helical" evidence="1">
    <location>
        <begin position="85"/>
        <end position="107"/>
    </location>
</feature>
<protein>
    <submittedName>
        <fullName evidence="2">Uncharacterized protein</fullName>
    </submittedName>
</protein>
<keyword evidence="1" id="KW-1133">Transmembrane helix</keyword>
<keyword evidence="3" id="KW-1185">Reference proteome</keyword>
<dbReference type="OrthoDB" id="381630at2157"/>
<name>A0A6A9Q8Y8_ACIIN</name>
<feature type="transmembrane region" description="Helical" evidence="1">
    <location>
        <begin position="116"/>
        <end position="134"/>
    </location>
</feature>
<dbReference type="EMBL" id="WFIY01000001">
    <property type="protein sequence ID" value="MUM63681.1"/>
    <property type="molecule type" value="Genomic_DNA"/>
</dbReference>
<feature type="transmembrane region" description="Helical" evidence="1">
    <location>
        <begin position="814"/>
        <end position="833"/>
    </location>
</feature>
<dbReference type="Proteomes" id="UP000440125">
    <property type="component" value="Unassembled WGS sequence"/>
</dbReference>
<feature type="transmembrane region" description="Helical" evidence="1">
    <location>
        <begin position="12"/>
        <end position="27"/>
    </location>
</feature>
<feature type="transmembrane region" description="Helical" evidence="1">
    <location>
        <begin position="393"/>
        <end position="413"/>
    </location>
</feature>
<evidence type="ECO:0000256" key="1">
    <source>
        <dbReference type="SAM" id="Phobius"/>
    </source>
</evidence>
<accession>A0A6A9Q8Y8</accession>
<evidence type="ECO:0000313" key="2">
    <source>
        <dbReference type="EMBL" id="MUM63681.1"/>
    </source>
</evidence>
<proteinExistence type="predicted"/>
<keyword evidence="1" id="KW-0472">Membrane</keyword>
<feature type="transmembrane region" description="Helical" evidence="1">
    <location>
        <begin position="47"/>
        <end position="65"/>
    </location>
</feature>